<dbReference type="Pfam" id="PF25298">
    <property type="entry name" value="Baculo_FP_2nd"/>
    <property type="match status" value="1"/>
</dbReference>
<feature type="domain" description="FP protein C-terminal" evidence="2">
    <location>
        <begin position="252"/>
        <end position="303"/>
    </location>
</feature>
<name>A0A9N9QY16_9NEOP</name>
<dbReference type="Proteomes" id="UP001153714">
    <property type="component" value="Chromosome 14"/>
</dbReference>
<dbReference type="InterPro" id="IPR057251">
    <property type="entry name" value="FP_C"/>
</dbReference>
<reference evidence="3" key="2">
    <citation type="submission" date="2022-10" db="EMBL/GenBank/DDBJ databases">
        <authorList>
            <consortium name="ENA_rothamsted_submissions"/>
            <consortium name="culmorum"/>
            <person name="King R."/>
        </authorList>
    </citation>
    <scope>NUCLEOTIDE SEQUENCE</scope>
</reference>
<dbReference type="EMBL" id="OU893345">
    <property type="protein sequence ID" value="CAG9785623.1"/>
    <property type="molecule type" value="Genomic_DNA"/>
</dbReference>
<reference evidence="3" key="1">
    <citation type="submission" date="2021-12" db="EMBL/GenBank/DDBJ databases">
        <authorList>
            <person name="King R."/>
        </authorList>
    </citation>
    <scope>NUCLEOTIDE SEQUENCE</scope>
</reference>
<feature type="region of interest" description="Disordered" evidence="1">
    <location>
        <begin position="1"/>
        <end position="20"/>
    </location>
</feature>
<organism evidence="3 4">
    <name type="scientific">Diatraea saccharalis</name>
    <name type="common">sugarcane borer</name>
    <dbReference type="NCBI Taxonomy" id="40085"/>
    <lineage>
        <taxon>Eukaryota</taxon>
        <taxon>Metazoa</taxon>
        <taxon>Ecdysozoa</taxon>
        <taxon>Arthropoda</taxon>
        <taxon>Hexapoda</taxon>
        <taxon>Insecta</taxon>
        <taxon>Pterygota</taxon>
        <taxon>Neoptera</taxon>
        <taxon>Endopterygota</taxon>
        <taxon>Lepidoptera</taxon>
        <taxon>Glossata</taxon>
        <taxon>Ditrysia</taxon>
        <taxon>Pyraloidea</taxon>
        <taxon>Crambidae</taxon>
        <taxon>Crambinae</taxon>
        <taxon>Diatraea</taxon>
    </lineage>
</organism>
<dbReference type="AlphaFoldDB" id="A0A9N9QY16"/>
<sequence>MSKTQRTPPKGGVQHVASEGDICSLDPENIFSYKSKRSKRLRTDNQNKNDEDSLKDELFTMLSNWKKDQDDTLKKLCSDITELKLQNSKIQSASMEMEKSMHFMSRQYDEIKDKLFSMERERKENMQYISILENKIHDMEKKLKSTVIEVRNIPLNSSQIRQETQQELCELFQKTCDAVKVPIQQSEIKDIYRVNNKYGTVLITDLNSVITKNKVLNAVREHNKNNSNNKLSTTLIGLPGPKTPIYINESLTKKDHRLFALARDTAKSLQYKYCWTNMGRIYMRKGDGFPRTEVKNEEDLEVLKKA</sequence>
<evidence type="ECO:0000259" key="2">
    <source>
        <dbReference type="Pfam" id="PF25298"/>
    </source>
</evidence>
<protein>
    <recommendedName>
        <fullName evidence="2">FP protein C-terminal domain-containing protein</fullName>
    </recommendedName>
</protein>
<evidence type="ECO:0000313" key="3">
    <source>
        <dbReference type="EMBL" id="CAG9785623.1"/>
    </source>
</evidence>
<evidence type="ECO:0000256" key="1">
    <source>
        <dbReference type="SAM" id="MobiDB-lite"/>
    </source>
</evidence>
<proteinExistence type="predicted"/>
<dbReference type="OrthoDB" id="7251849at2759"/>
<keyword evidence="4" id="KW-1185">Reference proteome</keyword>
<evidence type="ECO:0000313" key="4">
    <source>
        <dbReference type="Proteomes" id="UP001153714"/>
    </source>
</evidence>
<gene>
    <name evidence="3" type="ORF">DIATSA_LOCUS3640</name>
</gene>
<accession>A0A9N9QY16</accession>